<feature type="non-terminal residue" evidence="2">
    <location>
        <position position="61"/>
    </location>
</feature>
<comment type="caution">
    <text evidence="2">The sequence shown here is derived from an EMBL/GenBank/DDBJ whole genome shotgun (WGS) entry which is preliminary data.</text>
</comment>
<dbReference type="Gene3D" id="3.10.290.10">
    <property type="entry name" value="RNA-binding S4 domain"/>
    <property type="match status" value="1"/>
</dbReference>
<protein>
    <submittedName>
        <fullName evidence="2">Pseudouridine synthase, RluA family</fullName>
    </submittedName>
</protein>
<dbReference type="SUPFAM" id="SSF55174">
    <property type="entry name" value="Alpha-L RNA-binding motif"/>
    <property type="match status" value="1"/>
</dbReference>
<dbReference type="PROSITE" id="PS50889">
    <property type="entry name" value="S4"/>
    <property type="match status" value="1"/>
</dbReference>
<dbReference type="InterPro" id="IPR036986">
    <property type="entry name" value="S4_RNA-bd_sf"/>
</dbReference>
<evidence type="ECO:0000259" key="1">
    <source>
        <dbReference type="Pfam" id="PF01479"/>
    </source>
</evidence>
<dbReference type="CDD" id="cd00165">
    <property type="entry name" value="S4"/>
    <property type="match status" value="1"/>
</dbReference>
<gene>
    <name evidence="2" type="ORF">EVA_18549</name>
</gene>
<proteinExistence type="predicted"/>
<organism evidence="2">
    <name type="scientific">gut metagenome</name>
    <dbReference type="NCBI Taxonomy" id="749906"/>
    <lineage>
        <taxon>unclassified sequences</taxon>
        <taxon>metagenomes</taxon>
        <taxon>organismal metagenomes</taxon>
    </lineage>
</organism>
<evidence type="ECO:0000313" key="2">
    <source>
        <dbReference type="EMBL" id="EJW93344.1"/>
    </source>
</evidence>
<dbReference type="GO" id="GO:0003723">
    <property type="term" value="F:RNA binding"/>
    <property type="evidence" value="ECO:0007669"/>
    <property type="project" value="InterPro"/>
</dbReference>
<feature type="domain" description="RNA-binding S4" evidence="1">
    <location>
        <begin position="13"/>
        <end position="59"/>
    </location>
</feature>
<dbReference type="InterPro" id="IPR002942">
    <property type="entry name" value="S4_RNA-bd"/>
</dbReference>
<dbReference type="Pfam" id="PF01479">
    <property type="entry name" value="S4"/>
    <property type="match status" value="1"/>
</dbReference>
<name>J9G173_9ZZZZ</name>
<sequence>MRQFTIGENEAGQRFDKYLAKLLREAPKSFFYKMLRKKNITLNGKKATGKEKLTVGDQVKL</sequence>
<dbReference type="AlphaFoldDB" id="J9G173"/>
<reference evidence="2" key="1">
    <citation type="journal article" date="2012" name="PLoS ONE">
        <title>Gene sets for utilization of primary and secondary nutrition supplies in the distal gut of endangered iberian lynx.</title>
        <authorList>
            <person name="Alcaide M."/>
            <person name="Messina E."/>
            <person name="Richter M."/>
            <person name="Bargiela R."/>
            <person name="Peplies J."/>
            <person name="Huws S.A."/>
            <person name="Newbold C.J."/>
            <person name="Golyshin P.N."/>
            <person name="Simon M.A."/>
            <person name="Lopez G."/>
            <person name="Yakimov M.M."/>
            <person name="Ferrer M."/>
        </authorList>
    </citation>
    <scope>NUCLEOTIDE SEQUENCE</scope>
</reference>
<accession>J9G173</accession>
<dbReference type="EMBL" id="AMCI01007026">
    <property type="protein sequence ID" value="EJW93344.1"/>
    <property type="molecule type" value="Genomic_DNA"/>
</dbReference>